<dbReference type="GO" id="GO:0005615">
    <property type="term" value="C:extracellular space"/>
    <property type="evidence" value="ECO:0007669"/>
    <property type="project" value="UniProtKB-KW"/>
</dbReference>
<evidence type="ECO:0000256" key="13">
    <source>
        <dbReference type="SAM" id="SignalP"/>
    </source>
</evidence>
<keyword evidence="9" id="KW-1015">Disulfide bond</keyword>
<dbReference type="SUPFAM" id="SSF47266">
    <property type="entry name" value="4-helical cytokines"/>
    <property type="match status" value="1"/>
</dbReference>
<evidence type="ECO:0000256" key="4">
    <source>
        <dbReference type="ARBA" id="ARBA00018697"/>
    </source>
</evidence>
<evidence type="ECO:0000256" key="5">
    <source>
        <dbReference type="ARBA" id="ARBA00022514"/>
    </source>
</evidence>
<keyword evidence="10" id="KW-0325">Glycoprotein</keyword>
<organism evidence="14 15">
    <name type="scientific">Rhinolophus ferrumequinum</name>
    <name type="common">Greater horseshoe bat</name>
    <dbReference type="NCBI Taxonomy" id="59479"/>
    <lineage>
        <taxon>Eukaryota</taxon>
        <taxon>Metazoa</taxon>
        <taxon>Chordata</taxon>
        <taxon>Craniata</taxon>
        <taxon>Vertebrata</taxon>
        <taxon>Euteleostomi</taxon>
        <taxon>Mammalia</taxon>
        <taxon>Eutheria</taxon>
        <taxon>Laurasiatheria</taxon>
        <taxon>Chiroptera</taxon>
        <taxon>Yinpterochiroptera</taxon>
        <taxon>Rhinolophoidea</taxon>
        <taxon>Rhinolophidae</taxon>
        <taxon>Rhinolophinae</taxon>
        <taxon>Rhinolophus</taxon>
    </lineage>
</organism>
<dbReference type="GO" id="GO:0008083">
    <property type="term" value="F:growth factor activity"/>
    <property type="evidence" value="ECO:0007669"/>
    <property type="project" value="UniProtKB-KW"/>
</dbReference>
<comment type="function">
    <text evidence="1">Cytokine that stimulates the growth and differentiation of hematopoietic precursor cells from various lineages, including granulocytes, macrophages, eosinophils and erythrocytes.</text>
</comment>
<evidence type="ECO:0000256" key="3">
    <source>
        <dbReference type="ARBA" id="ARBA00009378"/>
    </source>
</evidence>
<keyword evidence="5" id="KW-0202">Cytokine</keyword>
<dbReference type="PRINTS" id="PR00693">
    <property type="entry name" value="GMCSFACTOR"/>
</dbReference>
<dbReference type="Ensembl" id="ENSRFET00010026729.1">
    <property type="protein sequence ID" value="ENSRFEP00010024591.1"/>
    <property type="gene ID" value="ENSRFEG00010016336.1"/>
</dbReference>
<evidence type="ECO:0000256" key="1">
    <source>
        <dbReference type="ARBA" id="ARBA00003164"/>
    </source>
</evidence>
<sequence length="142" mass="16105">MWLQNLLLLGTVVCSISAPTRPPSPVTRPFQHVDAIKEALSLLNQISEPAAMTHEAEVVSEMFNPEKPTCLQQRLQLYTQGLQGNLTRLERPLTLIANHYKQHCSSPTETPCKTDTVTIKMLKEMLREFLLIIPLDCWPVQK</sequence>
<reference evidence="15" key="3">
    <citation type="submission" date="2018-12" db="EMBL/GenBank/DDBJ databases">
        <title>G10K-VGP greater horseshoe bat female genome, primary haplotype.</title>
        <authorList>
            <person name="Teeling E."/>
            <person name="Myers G."/>
            <person name="Vernes S."/>
            <person name="Pippel M."/>
            <person name="Winkler S."/>
            <person name="Fedrigo O."/>
            <person name="Rhie A."/>
            <person name="Koren S."/>
            <person name="Phillippy A."/>
            <person name="Lewin H."/>
            <person name="Damas J."/>
            <person name="Howe K."/>
            <person name="Mountcastle J."/>
            <person name="Jarvis E.D."/>
        </authorList>
    </citation>
    <scope>NUCLEOTIDE SEQUENCE [LARGE SCALE GENOMIC DNA]</scope>
</reference>
<dbReference type="GO" id="GO:0030225">
    <property type="term" value="P:macrophage differentiation"/>
    <property type="evidence" value="ECO:0007669"/>
    <property type="project" value="Ensembl"/>
</dbReference>
<dbReference type="PANTHER" id="PTHR10059">
    <property type="entry name" value="GRANULOCYTE-MACROPHAGE COLONY-STIMULATING FACTOR GM-CSF"/>
    <property type="match status" value="1"/>
</dbReference>
<keyword evidence="6" id="KW-0964">Secreted</keyword>
<evidence type="ECO:0000313" key="15">
    <source>
        <dbReference type="Proteomes" id="UP000472240"/>
    </source>
</evidence>
<evidence type="ECO:0000256" key="8">
    <source>
        <dbReference type="ARBA" id="ARBA00023030"/>
    </source>
</evidence>
<dbReference type="GO" id="GO:0030526">
    <property type="term" value="C:granulocyte macrophage colony-stimulating factor receptor complex"/>
    <property type="evidence" value="ECO:0007669"/>
    <property type="project" value="Ensembl"/>
</dbReference>
<evidence type="ECO:0000256" key="11">
    <source>
        <dbReference type="ARBA" id="ARBA00025874"/>
    </source>
</evidence>
<dbReference type="GO" id="GO:0006955">
    <property type="term" value="P:immune response"/>
    <property type="evidence" value="ECO:0007669"/>
    <property type="project" value="InterPro"/>
</dbReference>
<dbReference type="InterPro" id="IPR009079">
    <property type="entry name" value="4_helix_cytokine-like_core"/>
</dbReference>
<accession>A0A671FG03</accession>
<dbReference type="GO" id="GO:0045892">
    <property type="term" value="P:negative regulation of DNA-templated transcription"/>
    <property type="evidence" value="ECO:0007669"/>
    <property type="project" value="Ensembl"/>
</dbReference>
<evidence type="ECO:0000313" key="14">
    <source>
        <dbReference type="Ensembl" id="ENSRFEP00010024591.1"/>
    </source>
</evidence>
<gene>
    <name evidence="14" type="primary">CSF2</name>
</gene>
<keyword evidence="7 13" id="KW-0732">Signal</keyword>
<dbReference type="AlphaFoldDB" id="A0A671FG03"/>
<proteinExistence type="inferred from homology"/>
<dbReference type="InParanoid" id="A0A671FG03"/>
<dbReference type="GO" id="GO:0005125">
    <property type="term" value="F:cytokine activity"/>
    <property type="evidence" value="ECO:0007669"/>
    <property type="project" value="UniProtKB-KW"/>
</dbReference>
<comment type="subcellular location">
    <subcellularLocation>
        <location evidence="2">Secreted</location>
    </subcellularLocation>
</comment>
<comment type="similarity">
    <text evidence="3">Belongs to the GM-CSF family.</text>
</comment>
<dbReference type="GO" id="GO:0005129">
    <property type="term" value="F:granulocyte macrophage colony-stimulating factor receptor binding"/>
    <property type="evidence" value="ECO:0007669"/>
    <property type="project" value="InterPro"/>
</dbReference>
<dbReference type="SMART" id="SM00040">
    <property type="entry name" value="CSF2"/>
    <property type="match status" value="1"/>
</dbReference>
<feature type="chain" id="PRO_5025558344" description="Granulocyte-macrophage colony-stimulating factor" evidence="13">
    <location>
        <begin position="18"/>
        <end position="142"/>
    </location>
</feature>
<reference evidence="14 15" key="2">
    <citation type="journal article" date="2018" name="Annu Rev Anim Biosci">
        <title>Bat Biology, Genomes, and the Bat1K Project: To Generate Chromosome-Level Genomes for All Living Bat Species.</title>
        <authorList>
            <person name="Teeling E.C."/>
            <person name="Vernes S.C."/>
            <person name="Davalos L.M."/>
            <person name="Ray D.A."/>
            <person name="Gilbert M.T.P."/>
            <person name="Myers E."/>
        </authorList>
    </citation>
    <scope>NUCLEOTIDE SEQUENCE</scope>
</reference>
<evidence type="ECO:0000256" key="10">
    <source>
        <dbReference type="ARBA" id="ARBA00023180"/>
    </source>
</evidence>
<dbReference type="PANTHER" id="PTHR10059:SF0">
    <property type="entry name" value="GRANULOCYTE-MACROPHAGE COLONY-STIMULATING FACTOR"/>
    <property type="match status" value="1"/>
</dbReference>
<keyword evidence="8" id="KW-0339">Growth factor</keyword>
<dbReference type="InterPro" id="IPR000773">
    <property type="entry name" value="GM_colony-stim-fac"/>
</dbReference>
<dbReference type="Proteomes" id="UP000472240">
    <property type="component" value="Chromosome 24"/>
</dbReference>
<comment type="subunit">
    <text evidence="11">Monomer. The signaling GM-CSF receptor complex is a dodecamer of two head-to-head hexamers of two alpha, two beta, and two ligand subunits.</text>
</comment>
<protein>
    <recommendedName>
        <fullName evidence="4">Granulocyte-macrophage colony-stimulating factor</fullName>
    </recommendedName>
    <alternativeName>
        <fullName evidence="12">Colony-stimulating factor</fullName>
    </alternativeName>
</protein>
<feature type="signal peptide" evidence="13">
    <location>
        <begin position="1"/>
        <end position="17"/>
    </location>
</feature>
<evidence type="ECO:0000256" key="7">
    <source>
        <dbReference type="ARBA" id="ARBA00022729"/>
    </source>
</evidence>
<dbReference type="FunCoup" id="A0A671FG03">
    <property type="interactions" value="222"/>
</dbReference>
<dbReference type="GO" id="GO:0043011">
    <property type="term" value="P:myeloid dendritic cell differentiation"/>
    <property type="evidence" value="ECO:0007669"/>
    <property type="project" value="Ensembl"/>
</dbReference>
<dbReference type="GO" id="GO:0070665">
    <property type="term" value="P:positive regulation of leukocyte proliferation"/>
    <property type="evidence" value="ECO:0007669"/>
    <property type="project" value="Ensembl"/>
</dbReference>
<dbReference type="GO" id="GO:0032747">
    <property type="term" value="P:positive regulation of interleukin-23 production"/>
    <property type="evidence" value="ECO:0007669"/>
    <property type="project" value="Ensembl"/>
</dbReference>
<dbReference type="OMA" id="SCETQII"/>
<dbReference type="GO" id="GO:0010744">
    <property type="term" value="P:positive regulation of macrophage derived foam cell differentiation"/>
    <property type="evidence" value="ECO:0007669"/>
    <property type="project" value="Ensembl"/>
</dbReference>
<evidence type="ECO:0000256" key="2">
    <source>
        <dbReference type="ARBA" id="ARBA00004613"/>
    </source>
</evidence>
<dbReference type="GeneTree" id="ENSGT00390000013425"/>
<reference evidence="14" key="5">
    <citation type="submission" date="2025-09" db="UniProtKB">
        <authorList>
            <consortium name="Ensembl"/>
        </authorList>
    </citation>
    <scope>IDENTIFICATION</scope>
</reference>
<dbReference type="Pfam" id="PF01109">
    <property type="entry name" value="GM_CSF"/>
    <property type="match status" value="1"/>
</dbReference>
<keyword evidence="15" id="KW-1185">Reference proteome</keyword>
<name>A0A671FG03_RHIFE</name>
<reference evidence="14" key="4">
    <citation type="submission" date="2025-08" db="UniProtKB">
        <authorList>
            <consortium name="Ensembl"/>
        </authorList>
    </citation>
    <scope>IDENTIFICATION</scope>
</reference>
<evidence type="ECO:0000256" key="12">
    <source>
        <dbReference type="ARBA" id="ARBA00029601"/>
    </source>
</evidence>
<reference evidence="14 15" key="1">
    <citation type="journal article" date="2015" name="Annu Rev Anim Biosci">
        <title>The Genome 10K Project: a way forward.</title>
        <authorList>
            <person name="Koepfli K.P."/>
            <person name="Paten B."/>
            <person name="O'Brien S.J."/>
            <person name="Koepfli K.P."/>
            <person name="Paten B."/>
            <person name="Antunes A."/>
            <person name="Belov K."/>
            <person name="Bustamante C."/>
            <person name="Castoe T.A."/>
            <person name="Clawson H."/>
            <person name="Crawford A.J."/>
            <person name="Diekhans M."/>
            <person name="Distel D."/>
            <person name="Durbin R."/>
            <person name="Earl D."/>
            <person name="Fujita M.K."/>
            <person name="Gamble T."/>
            <person name="Georges A."/>
            <person name="Gemmell N."/>
            <person name="Gilbert M.T."/>
            <person name="Graves J.M."/>
            <person name="Green R.E."/>
            <person name="Hickey G."/>
            <person name="Jarvis E.D."/>
            <person name="Johnson W."/>
            <person name="Komissarov A."/>
            <person name="Korf I."/>
            <person name="Kuhn R."/>
            <person name="Larkin D.M."/>
            <person name="Lewin H."/>
            <person name="Lopez J.V."/>
            <person name="Ma J."/>
            <person name="Marques-Bonet T."/>
            <person name="Miller W."/>
            <person name="Murphy R."/>
            <person name="Pevzner P."/>
            <person name="Shapiro B."/>
            <person name="Steiner C."/>
            <person name="Tamazian G."/>
            <person name="Venkatesh B."/>
            <person name="Wang J."/>
            <person name="Wayne R."/>
            <person name="Wiley E."/>
            <person name="Yang H."/>
            <person name="Zhang G."/>
            <person name="Haussler D."/>
            <person name="Ryder O."/>
            <person name="O'Brien S.J."/>
        </authorList>
    </citation>
    <scope>NUCLEOTIDE SEQUENCE</scope>
</reference>
<evidence type="ECO:0000256" key="9">
    <source>
        <dbReference type="ARBA" id="ARBA00023157"/>
    </source>
</evidence>
<dbReference type="GO" id="GO:0097011">
    <property type="term" value="P:cellular response to granulocyte macrophage colony-stimulating factor stimulus"/>
    <property type="evidence" value="ECO:0007669"/>
    <property type="project" value="Ensembl"/>
</dbReference>
<dbReference type="GO" id="GO:2001240">
    <property type="term" value="P:negative regulation of extrinsic apoptotic signaling pathway in absence of ligand"/>
    <property type="evidence" value="ECO:0007669"/>
    <property type="project" value="Ensembl"/>
</dbReference>
<dbReference type="GO" id="GO:0071803">
    <property type="term" value="P:positive regulation of podosome assembly"/>
    <property type="evidence" value="ECO:0007669"/>
    <property type="project" value="Ensembl"/>
</dbReference>
<dbReference type="GO" id="GO:0007259">
    <property type="term" value="P:cell surface receptor signaling pathway via JAK-STAT"/>
    <property type="evidence" value="ECO:0007669"/>
    <property type="project" value="Ensembl"/>
</dbReference>
<evidence type="ECO:0000256" key="6">
    <source>
        <dbReference type="ARBA" id="ARBA00022525"/>
    </source>
</evidence>
<dbReference type="Gene3D" id="1.20.1250.10">
    <property type="match status" value="1"/>
</dbReference>
<dbReference type="GO" id="GO:0038157">
    <property type="term" value="P:granulocyte-macrophage colony-stimulating factor signaling pathway"/>
    <property type="evidence" value="ECO:0007669"/>
    <property type="project" value="Ensembl"/>
</dbReference>